<sequence>MLLNISKHSSLTAAAESMNMSQPAVSQWLSDIESAIGVTLYTRGRRLKPTPYADILIKHAHVMLGESSRMHEEISAMQKGSSGIVRIGTLLVGATKILPATLLSLMAEHPNLQFSVIEDLNVNLVTRFENNELDIIIGRIDFLMLTSKYFHEVLLDDQHCVFCGPNHPLTKKRKPTWKDTLNFPWILPPSDTPLRQAIEMNFAANELAYPTPWVESTSITANMSLMRQSNCLAISSTTAARHYESFGIIRTLPLVLSYLSNSIGMMWRDKTPSPQVQMVLDALRKQTKIIRSEHAERLKVTT</sequence>
<reference evidence="6" key="1">
    <citation type="submission" date="2020-02" db="EMBL/GenBank/DDBJ databases">
        <authorList>
            <person name="Chen W.-M."/>
        </authorList>
    </citation>
    <scope>NUCLEOTIDE SEQUENCE</scope>
    <source>
        <strain evidence="6">NBD-18</strain>
    </source>
</reference>
<protein>
    <submittedName>
        <fullName evidence="6">LysR family transcriptional regulator</fullName>
    </submittedName>
</protein>
<dbReference type="GO" id="GO:0005829">
    <property type="term" value="C:cytosol"/>
    <property type="evidence" value="ECO:0007669"/>
    <property type="project" value="TreeGrafter"/>
</dbReference>
<gene>
    <name evidence="6" type="ORF">G3I67_12575</name>
</gene>
<evidence type="ECO:0000256" key="1">
    <source>
        <dbReference type="ARBA" id="ARBA00009437"/>
    </source>
</evidence>
<dbReference type="PROSITE" id="PS50931">
    <property type="entry name" value="HTH_LYSR"/>
    <property type="match status" value="1"/>
</dbReference>
<accession>A0A6B2R9W0</accession>
<dbReference type="Pfam" id="PF03466">
    <property type="entry name" value="LysR_substrate"/>
    <property type="match status" value="1"/>
</dbReference>
<dbReference type="Pfam" id="PF00126">
    <property type="entry name" value="HTH_1"/>
    <property type="match status" value="1"/>
</dbReference>
<dbReference type="GO" id="GO:0003700">
    <property type="term" value="F:DNA-binding transcription factor activity"/>
    <property type="evidence" value="ECO:0007669"/>
    <property type="project" value="InterPro"/>
</dbReference>
<feature type="domain" description="HTH lysR-type" evidence="5">
    <location>
        <begin position="1"/>
        <end position="50"/>
    </location>
</feature>
<keyword evidence="4" id="KW-0804">Transcription</keyword>
<dbReference type="AlphaFoldDB" id="A0A6B2R9W0"/>
<dbReference type="InterPro" id="IPR036390">
    <property type="entry name" value="WH_DNA-bd_sf"/>
</dbReference>
<dbReference type="SUPFAM" id="SSF53850">
    <property type="entry name" value="Periplasmic binding protein-like II"/>
    <property type="match status" value="1"/>
</dbReference>
<evidence type="ECO:0000259" key="5">
    <source>
        <dbReference type="PROSITE" id="PS50931"/>
    </source>
</evidence>
<keyword evidence="2" id="KW-0805">Transcription regulation</keyword>
<dbReference type="EMBL" id="JAAGRN010000009">
    <property type="protein sequence ID" value="NDY84065.1"/>
    <property type="molecule type" value="Genomic_DNA"/>
</dbReference>
<organism evidence="6">
    <name type="scientific">Sheuella amnicola</name>
    <dbReference type="NCBI Taxonomy" id="2707330"/>
    <lineage>
        <taxon>Bacteria</taxon>
        <taxon>Pseudomonadati</taxon>
        <taxon>Pseudomonadota</taxon>
        <taxon>Betaproteobacteria</taxon>
        <taxon>Burkholderiales</taxon>
        <taxon>Alcaligenaceae</taxon>
        <taxon>Sheuella</taxon>
    </lineage>
</organism>
<dbReference type="GO" id="GO:0003677">
    <property type="term" value="F:DNA binding"/>
    <property type="evidence" value="ECO:0007669"/>
    <property type="project" value="UniProtKB-KW"/>
</dbReference>
<comment type="caution">
    <text evidence="6">The sequence shown here is derived from an EMBL/GenBank/DDBJ whole genome shotgun (WGS) entry which is preliminary data.</text>
</comment>
<evidence type="ECO:0000313" key="6">
    <source>
        <dbReference type="EMBL" id="NDY84065.1"/>
    </source>
</evidence>
<dbReference type="Gene3D" id="1.10.10.10">
    <property type="entry name" value="Winged helix-like DNA-binding domain superfamily/Winged helix DNA-binding domain"/>
    <property type="match status" value="1"/>
</dbReference>
<dbReference type="PANTHER" id="PTHR30419:SF8">
    <property type="entry name" value="NITROGEN ASSIMILATION TRANSCRIPTIONAL ACTIVATOR-RELATED"/>
    <property type="match status" value="1"/>
</dbReference>
<evidence type="ECO:0000256" key="3">
    <source>
        <dbReference type="ARBA" id="ARBA00023125"/>
    </source>
</evidence>
<evidence type="ECO:0000256" key="2">
    <source>
        <dbReference type="ARBA" id="ARBA00023015"/>
    </source>
</evidence>
<dbReference type="PANTHER" id="PTHR30419">
    <property type="entry name" value="HTH-TYPE TRANSCRIPTIONAL REGULATOR YBHD"/>
    <property type="match status" value="1"/>
</dbReference>
<dbReference type="SUPFAM" id="SSF46785">
    <property type="entry name" value="Winged helix' DNA-binding domain"/>
    <property type="match status" value="1"/>
</dbReference>
<dbReference type="PRINTS" id="PR00039">
    <property type="entry name" value="HTHLYSR"/>
</dbReference>
<evidence type="ECO:0000256" key="4">
    <source>
        <dbReference type="ARBA" id="ARBA00023163"/>
    </source>
</evidence>
<dbReference type="InterPro" id="IPR000847">
    <property type="entry name" value="LysR_HTH_N"/>
</dbReference>
<dbReference type="InterPro" id="IPR005119">
    <property type="entry name" value="LysR_subst-bd"/>
</dbReference>
<dbReference type="InterPro" id="IPR036388">
    <property type="entry name" value="WH-like_DNA-bd_sf"/>
</dbReference>
<dbReference type="InterPro" id="IPR050950">
    <property type="entry name" value="HTH-type_LysR_regulators"/>
</dbReference>
<comment type="similarity">
    <text evidence="1">Belongs to the LysR transcriptional regulatory family.</text>
</comment>
<keyword evidence="3" id="KW-0238">DNA-binding</keyword>
<name>A0A6B2R9W0_9BURK</name>
<dbReference type="Gene3D" id="3.40.190.290">
    <property type="match status" value="1"/>
</dbReference>
<proteinExistence type="inferred from homology"/>